<dbReference type="Gene3D" id="3.40.50.300">
    <property type="entry name" value="P-loop containing nucleotide triphosphate hydrolases"/>
    <property type="match status" value="1"/>
</dbReference>
<dbReference type="KEGG" id="nsh:GXM_09195"/>
<dbReference type="PANTHER" id="PTHR41930:SF1">
    <property type="entry name" value="DEPHOSPHO-COA KINASE"/>
    <property type="match status" value="1"/>
</dbReference>
<dbReference type="InterPro" id="IPR027417">
    <property type="entry name" value="P-loop_NTPase"/>
</dbReference>
<accession>A0A5P8WGI0</accession>
<dbReference type="Proteomes" id="UP000326678">
    <property type="component" value="Chromosome Gxm2"/>
</dbReference>
<dbReference type="RefSeq" id="WP_152592099.1">
    <property type="nucleotide sequence ID" value="NZ_CP045227.1"/>
</dbReference>
<evidence type="ECO:0008006" key="3">
    <source>
        <dbReference type="Google" id="ProtNLM"/>
    </source>
</evidence>
<sequence length="193" mass="22086">MVRIIAIVGMPGSGKSVVAGYLKNNGFPIIHFGEIIMNEVEKRGLAITPQNEQIVREEIRQKYGMDVCAKLSFPIIKSTLLKHQLVVIDGLYSFSEYKTLKIEFKDELLVVAIFTPKSLRYERLTFRHERPLKIAEAEKRDFMEIERIEKGGPIAMADITIINDENQYQLYRKLEALLAEILQEVYPLTAASL</sequence>
<evidence type="ECO:0000313" key="1">
    <source>
        <dbReference type="EMBL" id="QFS51701.1"/>
    </source>
</evidence>
<dbReference type="AlphaFoldDB" id="A0A5P8WGI0"/>
<reference evidence="1 2" key="1">
    <citation type="submission" date="2019-10" db="EMBL/GenBank/DDBJ databases">
        <title>Genomic and transcriptomic insights into the perfect genentic adaptation of a filamentous nitrogen-fixing cyanobacterium to rice fields.</title>
        <authorList>
            <person name="Chen Z."/>
        </authorList>
    </citation>
    <scope>NUCLEOTIDE SEQUENCE [LARGE SCALE GENOMIC DNA]</scope>
    <source>
        <strain evidence="1">CCNUC1</strain>
    </source>
</reference>
<dbReference type="EMBL" id="CP045227">
    <property type="protein sequence ID" value="QFS51701.1"/>
    <property type="molecule type" value="Genomic_DNA"/>
</dbReference>
<dbReference type="Pfam" id="PF13238">
    <property type="entry name" value="AAA_18"/>
    <property type="match status" value="1"/>
</dbReference>
<keyword evidence="2" id="KW-1185">Reference proteome</keyword>
<dbReference type="SUPFAM" id="SSF52540">
    <property type="entry name" value="P-loop containing nucleoside triphosphate hydrolases"/>
    <property type="match status" value="1"/>
</dbReference>
<name>A0A5P8WGI0_9NOSO</name>
<proteinExistence type="predicted"/>
<organism evidence="1 2">
    <name type="scientific">Nostoc sphaeroides CCNUC1</name>
    <dbReference type="NCBI Taxonomy" id="2653204"/>
    <lineage>
        <taxon>Bacteria</taxon>
        <taxon>Bacillati</taxon>
        <taxon>Cyanobacteriota</taxon>
        <taxon>Cyanophyceae</taxon>
        <taxon>Nostocales</taxon>
        <taxon>Nostocaceae</taxon>
        <taxon>Nostoc</taxon>
    </lineage>
</organism>
<dbReference type="PANTHER" id="PTHR41930">
    <property type="entry name" value="UPF0200 PROTEIN MJ1399"/>
    <property type="match status" value="1"/>
</dbReference>
<gene>
    <name evidence="1" type="ORF">GXM_09195</name>
</gene>
<evidence type="ECO:0000313" key="2">
    <source>
        <dbReference type="Proteomes" id="UP000326678"/>
    </source>
</evidence>
<protein>
    <recommendedName>
        <fullName evidence="3">Dephospho-CoA kinase</fullName>
    </recommendedName>
</protein>